<name>A0A8J8T2E9_HALGN</name>
<comment type="subunit">
    <text evidence="5">Monomer. Associates with the 60S ribosomal subunit.</text>
</comment>
<gene>
    <name evidence="5" type="primary">EIF6</name>
    <name evidence="6" type="ORF">FGO68_gene718</name>
</gene>
<dbReference type="NCBIfam" id="TIGR00323">
    <property type="entry name" value="eIF-6"/>
    <property type="match status" value="1"/>
</dbReference>
<protein>
    <recommendedName>
        <fullName evidence="5">Eukaryotic translation initiation factor 6</fullName>
        <shortName evidence="5">eIF-6</shortName>
    </recommendedName>
</protein>
<dbReference type="HAMAP" id="MF_00032">
    <property type="entry name" value="eIF_6"/>
    <property type="match status" value="1"/>
</dbReference>
<evidence type="ECO:0000256" key="5">
    <source>
        <dbReference type="HAMAP-Rule" id="MF_03132"/>
    </source>
</evidence>
<dbReference type="AlphaFoldDB" id="A0A8J8T2E9"/>
<dbReference type="InterPro" id="IPR002769">
    <property type="entry name" value="eIF6"/>
</dbReference>
<dbReference type="Pfam" id="PF01912">
    <property type="entry name" value="eIF-6"/>
    <property type="match status" value="1"/>
</dbReference>
<evidence type="ECO:0000256" key="3">
    <source>
        <dbReference type="ARBA" id="ARBA00022917"/>
    </source>
</evidence>
<evidence type="ECO:0000256" key="2">
    <source>
        <dbReference type="ARBA" id="ARBA00022540"/>
    </source>
</evidence>
<dbReference type="GO" id="GO:0005737">
    <property type="term" value="C:cytoplasm"/>
    <property type="evidence" value="ECO:0007669"/>
    <property type="project" value="UniProtKB-SubCell"/>
</dbReference>
<dbReference type="GO" id="GO:0043023">
    <property type="term" value="F:ribosomal large subunit binding"/>
    <property type="evidence" value="ECO:0007669"/>
    <property type="project" value="UniProtKB-UniRule"/>
</dbReference>
<dbReference type="GO" id="GO:0005730">
    <property type="term" value="C:nucleolus"/>
    <property type="evidence" value="ECO:0007669"/>
    <property type="project" value="UniProtKB-SubCell"/>
</dbReference>
<organism evidence="6 7">
    <name type="scientific">Halteria grandinella</name>
    <dbReference type="NCBI Taxonomy" id="5974"/>
    <lineage>
        <taxon>Eukaryota</taxon>
        <taxon>Sar</taxon>
        <taxon>Alveolata</taxon>
        <taxon>Ciliophora</taxon>
        <taxon>Intramacronucleata</taxon>
        <taxon>Spirotrichea</taxon>
        <taxon>Stichotrichia</taxon>
        <taxon>Sporadotrichida</taxon>
        <taxon>Halteriidae</taxon>
        <taxon>Halteria</taxon>
    </lineage>
</organism>
<dbReference type="GO" id="GO:0003743">
    <property type="term" value="F:translation initiation factor activity"/>
    <property type="evidence" value="ECO:0007669"/>
    <property type="project" value="UniProtKB-UniRule"/>
</dbReference>
<evidence type="ECO:0000313" key="7">
    <source>
        <dbReference type="Proteomes" id="UP000785679"/>
    </source>
</evidence>
<dbReference type="GO" id="GO:0042273">
    <property type="term" value="P:ribosomal large subunit biogenesis"/>
    <property type="evidence" value="ECO:0007669"/>
    <property type="project" value="UniProtKB-UniRule"/>
</dbReference>
<comment type="similarity">
    <text evidence="5">Belongs to the eIF-6 family.</text>
</comment>
<dbReference type="CDD" id="cd00527">
    <property type="entry name" value="IF6"/>
    <property type="match status" value="1"/>
</dbReference>
<dbReference type="Gene3D" id="3.75.10.10">
    <property type="entry name" value="L-arginine/glycine Amidinotransferase, Chain A"/>
    <property type="match status" value="1"/>
</dbReference>
<evidence type="ECO:0000313" key="6">
    <source>
        <dbReference type="EMBL" id="TNV79370.1"/>
    </source>
</evidence>
<keyword evidence="2 5" id="KW-0396">Initiation factor</keyword>
<dbReference type="Proteomes" id="UP000785679">
    <property type="component" value="Unassembled WGS sequence"/>
</dbReference>
<dbReference type="GO" id="GO:0042256">
    <property type="term" value="P:cytosolic ribosome assembly"/>
    <property type="evidence" value="ECO:0007669"/>
    <property type="project" value="UniProtKB-UniRule"/>
</dbReference>
<keyword evidence="4 5" id="KW-0539">Nucleus</keyword>
<keyword evidence="1 5" id="KW-0963">Cytoplasm</keyword>
<reference evidence="6" key="1">
    <citation type="submission" date="2019-06" db="EMBL/GenBank/DDBJ databases">
        <authorList>
            <person name="Zheng W."/>
        </authorList>
    </citation>
    <scope>NUCLEOTIDE SEQUENCE</scope>
    <source>
        <strain evidence="6">QDHG01</strain>
    </source>
</reference>
<dbReference type="OrthoDB" id="291893at2759"/>
<proteinExistence type="inferred from homology"/>
<comment type="function">
    <text evidence="5">Binds to the 60S ribosomal subunit and prevents its association with the 40S ribosomal subunit to form the 80S initiation complex in the cytoplasm. May also be involved in ribosome biogenesis.</text>
</comment>
<dbReference type="PIRSF" id="PIRSF006413">
    <property type="entry name" value="IF-6"/>
    <property type="match status" value="1"/>
</dbReference>
<dbReference type="SMART" id="SM00654">
    <property type="entry name" value="eIF6"/>
    <property type="match status" value="1"/>
</dbReference>
<evidence type="ECO:0000256" key="4">
    <source>
        <dbReference type="ARBA" id="ARBA00023242"/>
    </source>
</evidence>
<evidence type="ECO:0000256" key="1">
    <source>
        <dbReference type="ARBA" id="ARBA00022490"/>
    </source>
</evidence>
<keyword evidence="7" id="KW-1185">Reference proteome</keyword>
<keyword evidence="3 5" id="KW-0648">Protein biosynthesis</keyword>
<dbReference type="SUPFAM" id="SSF55909">
    <property type="entry name" value="Pentein"/>
    <property type="match status" value="1"/>
</dbReference>
<accession>A0A8J8T2E9</accession>
<dbReference type="FunFam" id="3.75.10.10:FF:000001">
    <property type="entry name" value="Eukaryotic translation initiation factor 6"/>
    <property type="match status" value="1"/>
</dbReference>
<keyword evidence="5" id="KW-0690">Ribosome biogenesis</keyword>
<dbReference type="PANTHER" id="PTHR10784">
    <property type="entry name" value="TRANSLATION INITIATION FACTOR 6"/>
    <property type="match status" value="1"/>
</dbReference>
<comment type="subcellular location">
    <subcellularLocation>
        <location evidence="5">Cytoplasm</location>
    </subcellularLocation>
    <subcellularLocation>
        <location evidence="5">Nucleus</location>
        <location evidence="5">Nucleolus</location>
    </subcellularLocation>
    <text evidence="5">Shuttles between cytoplasm and nucleus/nucleolus.</text>
</comment>
<comment type="caution">
    <text evidence="6">The sequence shown here is derived from an EMBL/GenBank/DDBJ whole genome shotgun (WGS) entry which is preliminary data.</text>
</comment>
<dbReference type="EMBL" id="RRYP01008998">
    <property type="protein sequence ID" value="TNV79370.1"/>
    <property type="molecule type" value="Genomic_DNA"/>
</dbReference>
<sequence length="245" mass="26104">MATRLQFENNNEIGCFAKLTNKYALVSSGGSENFYSVFESELGSHIPVVHASIAGTKIVGRMSAGNKNGLIVPMSTTDGELMAIRNMLPDSVRVQRVEERLSALGNTIACNDYVALIHPEMDKNTEEIIQDVLGVEVFRTTIAGNALVGSYSCLTNRGGLVHPMCSVAEIDELSTLLQIPMCAGTVNRGSDVVASGLVANDWSAFCGLDTTAAELSVIDAIFKLTEAGKSVFSAEYKGTLIDSLT</sequence>